<comment type="caution">
    <text evidence="1">The sequence shown here is derived from an EMBL/GenBank/DDBJ whole genome shotgun (WGS) entry which is preliminary data.</text>
</comment>
<dbReference type="Proteomes" id="UP000003155">
    <property type="component" value="Unassembled WGS sequence"/>
</dbReference>
<proteinExistence type="predicted"/>
<reference evidence="1 2" key="1">
    <citation type="submission" date="2011-02" db="EMBL/GenBank/DDBJ databases">
        <authorList>
            <person name="Durkin A.S."/>
            <person name="Madupu R."/>
            <person name="Torralba M."/>
            <person name="Gillis M."/>
            <person name="Methe B."/>
            <person name="Sutton G."/>
            <person name="Nelson K.E."/>
        </authorList>
    </citation>
    <scope>NUCLEOTIDE SEQUENCE [LARGE SCALE GENOMIC DNA]</scope>
    <source>
        <strain evidence="1 2">CRIS 18C-A</strain>
    </source>
</reference>
<protein>
    <submittedName>
        <fullName evidence="1">Uncharacterized protein</fullName>
    </submittedName>
</protein>
<name>F0H8K2_9BACT</name>
<sequence>MPKAIKTCLIRELVSQRQYGVISLKEILYGKVRYLSPVGQ</sequence>
<dbReference type="AlphaFoldDB" id="F0H8K2"/>
<gene>
    <name evidence="1" type="ORF">HMPREF9303_0677</name>
</gene>
<accession>F0H8K2</accession>
<dbReference type="EMBL" id="AEXO01000092">
    <property type="protein sequence ID" value="EGC85917.1"/>
    <property type="molecule type" value="Genomic_DNA"/>
</dbReference>
<evidence type="ECO:0000313" key="2">
    <source>
        <dbReference type="Proteomes" id="UP000003155"/>
    </source>
</evidence>
<organism evidence="1 2">
    <name type="scientific">Prevotella denticola CRIS 18C-A</name>
    <dbReference type="NCBI Taxonomy" id="944557"/>
    <lineage>
        <taxon>Bacteria</taxon>
        <taxon>Pseudomonadati</taxon>
        <taxon>Bacteroidota</taxon>
        <taxon>Bacteroidia</taxon>
        <taxon>Bacteroidales</taxon>
        <taxon>Prevotellaceae</taxon>
        <taxon>Prevotella</taxon>
    </lineage>
</organism>
<keyword evidence="2" id="KW-1185">Reference proteome</keyword>
<evidence type="ECO:0000313" key="1">
    <source>
        <dbReference type="EMBL" id="EGC85917.1"/>
    </source>
</evidence>